<evidence type="ECO:0000256" key="1">
    <source>
        <dbReference type="ARBA" id="ARBA00004651"/>
    </source>
</evidence>
<reference evidence="8 9" key="1">
    <citation type="submission" date="2021-07" db="EMBL/GenBank/DDBJ databases">
        <title>Paenibacillus radiodurans sp. nov., isolated from the southeastern edge of Tengger Desert.</title>
        <authorList>
            <person name="Zhang G."/>
        </authorList>
    </citation>
    <scope>NUCLEOTIDE SEQUENCE [LARGE SCALE GENOMIC DNA]</scope>
    <source>
        <strain evidence="8 9">DT7-4</strain>
    </source>
</reference>
<gene>
    <name evidence="8" type="ORF">K0T92_09105</name>
</gene>
<keyword evidence="2" id="KW-0813">Transport</keyword>
<feature type="transmembrane region" description="Helical" evidence="7">
    <location>
        <begin position="53"/>
        <end position="75"/>
    </location>
</feature>
<feature type="transmembrane region" description="Helical" evidence="7">
    <location>
        <begin position="111"/>
        <end position="132"/>
    </location>
</feature>
<dbReference type="Proteomes" id="UP000812277">
    <property type="component" value="Unassembled WGS sequence"/>
</dbReference>
<feature type="transmembrane region" description="Helical" evidence="7">
    <location>
        <begin position="369"/>
        <end position="392"/>
    </location>
</feature>
<name>A0ABS7D4W9_9BACL</name>
<sequence length="469" mass="49769">MSAAANLSVPGAVRLAARARFVLLGCVFLGLFSEVLLSPYYPQFFAKVFGVEGIAFTGIYLFICRLTAVICSPLWGMLTKRFEAKRLLFVGQLGTAACTALMAAAETAGQFIAVTVILILFKSSYILIYPMIIELTGQDKRAGAAGIFHAVYHAAVILSTLAGAHMLKMDNPLTLFYYAAALDTIQLGVCVWALKHLGRSNSSKAQNQRDGSGLGQDQERDQGQDSGQGQAQAEAAAGVQVGGAELAGTGKQAAASASSRTGSRLAAVLKNSMESWNGTVLLIGALFFTMMIACNMIRPYFTPYMEGEYGLDTVRGGWLFLVPNAMAVLALPLIRRWCVAEHLTKVYGLGMALMAVGLLLQAADSLPLLIAGRAAFGLCMALTMAALDIMLFNQSEGGQMHAHFGIIVAFQNLGELASPLMATSLVQQGGLAAPFIGAAIISAVNLVLFAGFMRMRKHWRTSAAAEASL</sequence>
<evidence type="ECO:0000256" key="7">
    <source>
        <dbReference type="SAM" id="Phobius"/>
    </source>
</evidence>
<dbReference type="InterPro" id="IPR011701">
    <property type="entry name" value="MFS"/>
</dbReference>
<evidence type="ECO:0000313" key="9">
    <source>
        <dbReference type="Proteomes" id="UP000812277"/>
    </source>
</evidence>
<feature type="transmembrane region" description="Helical" evidence="7">
    <location>
        <begin position="316"/>
        <end position="334"/>
    </location>
</feature>
<organism evidence="8 9">
    <name type="scientific">Paenibacillus oenotherae</name>
    <dbReference type="NCBI Taxonomy" id="1435645"/>
    <lineage>
        <taxon>Bacteria</taxon>
        <taxon>Bacillati</taxon>
        <taxon>Bacillota</taxon>
        <taxon>Bacilli</taxon>
        <taxon>Bacillales</taxon>
        <taxon>Paenibacillaceae</taxon>
        <taxon>Paenibacillus</taxon>
    </lineage>
</organism>
<comment type="caution">
    <text evidence="8">The sequence shown here is derived from an EMBL/GenBank/DDBJ whole genome shotgun (WGS) entry which is preliminary data.</text>
</comment>
<protein>
    <submittedName>
        <fullName evidence="8">MFS transporter</fullName>
    </submittedName>
</protein>
<feature type="transmembrane region" description="Helical" evidence="7">
    <location>
        <begin position="21"/>
        <end position="41"/>
    </location>
</feature>
<evidence type="ECO:0000313" key="8">
    <source>
        <dbReference type="EMBL" id="MBW7474901.1"/>
    </source>
</evidence>
<evidence type="ECO:0000256" key="2">
    <source>
        <dbReference type="ARBA" id="ARBA00022448"/>
    </source>
</evidence>
<dbReference type="PANTHER" id="PTHR23506">
    <property type="entry name" value="GH10249P"/>
    <property type="match status" value="1"/>
</dbReference>
<feature type="compositionally biased region" description="Low complexity" evidence="6">
    <location>
        <begin position="224"/>
        <end position="234"/>
    </location>
</feature>
<feature type="transmembrane region" description="Helical" evidence="7">
    <location>
        <begin position="431"/>
        <end position="452"/>
    </location>
</feature>
<feature type="transmembrane region" description="Helical" evidence="7">
    <location>
        <begin position="144"/>
        <end position="163"/>
    </location>
</feature>
<keyword evidence="4 7" id="KW-1133">Transmembrane helix</keyword>
<evidence type="ECO:0000256" key="3">
    <source>
        <dbReference type="ARBA" id="ARBA00022692"/>
    </source>
</evidence>
<evidence type="ECO:0000256" key="5">
    <source>
        <dbReference type="ARBA" id="ARBA00023136"/>
    </source>
</evidence>
<dbReference type="Gene3D" id="1.20.1250.20">
    <property type="entry name" value="MFS general substrate transporter like domains"/>
    <property type="match status" value="2"/>
</dbReference>
<feature type="transmembrane region" description="Helical" evidence="7">
    <location>
        <begin position="175"/>
        <end position="194"/>
    </location>
</feature>
<comment type="subcellular location">
    <subcellularLocation>
        <location evidence="1">Cell membrane</location>
        <topology evidence="1">Multi-pass membrane protein</topology>
    </subcellularLocation>
</comment>
<dbReference type="Pfam" id="PF07690">
    <property type="entry name" value="MFS_1"/>
    <property type="match status" value="1"/>
</dbReference>
<dbReference type="EMBL" id="JAHZIJ010000004">
    <property type="protein sequence ID" value="MBW7474901.1"/>
    <property type="molecule type" value="Genomic_DNA"/>
</dbReference>
<feature type="transmembrane region" description="Helical" evidence="7">
    <location>
        <begin position="404"/>
        <end position="425"/>
    </location>
</feature>
<keyword evidence="9" id="KW-1185">Reference proteome</keyword>
<feature type="transmembrane region" description="Helical" evidence="7">
    <location>
        <begin position="280"/>
        <end position="301"/>
    </location>
</feature>
<feature type="transmembrane region" description="Helical" evidence="7">
    <location>
        <begin position="346"/>
        <end position="363"/>
    </location>
</feature>
<accession>A0ABS7D4W9</accession>
<keyword evidence="5 7" id="KW-0472">Membrane</keyword>
<keyword evidence="3 7" id="KW-0812">Transmembrane</keyword>
<dbReference type="InterPro" id="IPR036259">
    <property type="entry name" value="MFS_trans_sf"/>
</dbReference>
<feature type="transmembrane region" description="Helical" evidence="7">
    <location>
        <begin position="87"/>
        <end position="105"/>
    </location>
</feature>
<evidence type="ECO:0000256" key="4">
    <source>
        <dbReference type="ARBA" id="ARBA00022989"/>
    </source>
</evidence>
<dbReference type="PANTHER" id="PTHR23506:SF23">
    <property type="entry name" value="GH10249P"/>
    <property type="match status" value="1"/>
</dbReference>
<proteinExistence type="predicted"/>
<dbReference type="RefSeq" id="WP_219872125.1">
    <property type="nucleotide sequence ID" value="NZ_JAHZIJ010000004.1"/>
</dbReference>
<evidence type="ECO:0000256" key="6">
    <source>
        <dbReference type="SAM" id="MobiDB-lite"/>
    </source>
</evidence>
<dbReference type="SUPFAM" id="SSF103473">
    <property type="entry name" value="MFS general substrate transporter"/>
    <property type="match status" value="1"/>
</dbReference>
<dbReference type="InterPro" id="IPR050930">
    <property type="entry name" value="MFS_Vesicular_Transporter"/>
</dbReference>
<feature type="region of interest" description="Disordered" evidence="6">
    <location>
        <begin position="202"/>
        <end position="234"/>
    </location>
</feature>